<gene>
    <name evidence="1" type="ORF">HMPREF0027_1576</name>
</gene>
<reference evidence="1 2" key="1">
    <citation type="submission" date="2011-01" db="EMBL/GenBank/DDBJ databases">
        <authorList>
            <person name="Muzny D."/>
            <person name="Qin X."/>
            <person name="Deng J."/>
            <person name="Jiang H."/>
            <person name="Liu Y."/>
            <person name="Qu J."/>
            <person name="Song X.-Z."/>
            <person name="Zhang L."/>
            <person name="Thornton R."/>
            <person name="Coyle M."/>
            <person name="Francisco L."/>
            <person name="Jackson L."/>
            <person name="Javaid M."/>
            <person name="Korchina V."/>
            <person name="Kovar C."/>
            <person name="Mata R."/>
            <person name="Mathew T."/>
            <person name="Ngo R."/>
            <person name="Nguyen L."/>
            <person name="Nguyen N."/>
            <person name="Okwuonu G."/>
            <person name="Ongeri F."/>
            <person name="Pham C."/>
            <person name="Simmons D."/>
            <person name="Wilczek-Boney K."/>
            <person name="Hale W."/>
            <person name="Jakkamsetti A."/>
            <person name="Pham P."/>
            <person name="Ruth R."/>
            <person name="San Lucas F."/>
            <person name="Warren J."/>
            <person name="Zhang J."/>
            <person name="Zhao Z."/>
            <person name="Zhou C."/>
            <person name="Zhu D."/>
            <person name="Lee S."/>
            <person name="Bess C."/>
            <person name="Blankenburg K."/>
            <person name="Forbes L."/>
            <person name="Fu Q."/>
            <person name="Gubbala S."/>
            <person name="Hirani K."/>
            <person name="Jayaseelan J.C."/>
            <person name="Lara F."/>
            <person name="Munidasa M."/>
            <person name="Palculict T."/>
            <person name="Patil S."/>
            <person name="Pu L.-L."/>
            <person name="Saada N."/>
            <person name="Tang L."/>
            <person name="Weissenberger G."/>
            <person name="Zhu Y."/>
            <person name="Hemphill L."/>
            <person name="Shang Y."/>
            <person name="Youmans B."/>
            <person name="Ayvaz T."/>
            <person name="Ross M."/>
            <person name="Santibanez J."/>
            <person name="Aqrawi P."/>
            <person name="Gross S."/>
            <person name="Joshi V."/>
            <person name="Fowler G."/>
            <person name="Nazareth L."/>
            <person name="Reid J."/>
            <person name="Worley K."/>
            <person name="Petrosino J."/>
            <person name="Highlander S."/>
            <person name="Gibbs R."/>
        </authorList>
    </citation>
    <scope>NUCLEOTIDE SEQUENCE [LARGE SCALE GENOMIC DNA]</scope>
    <source>
        <strain evidence="1 2">ATCC 25976</strain>
    </source>
</reference>
<comment type="caution">
    <text evidence="1">The sequence shown here is derived from an EMBL/GenBank/DDBJ whole genome shotgun (WGS) entry which is preliminary data.</text>
</comment>
<dbReference type="Proteomes" id="UP000005467">
    <property type="component" value="Unassembled WGS sequence"/>
</dbReference>
<dbReference type="EMBL" id="AEVG01000108">
    <property type="protein sequence ID" value="EFX91373.1"/>
    <property type="molecule type" value="Genomic_DNA"/>
</dbReference>
<proteinExistence type="predicted"/>
<accession>E8KIA9</accession>
<evidence type="ECO:0000313" key="1">
    <source>
        <dbReference type="EMBL" id="EFX91373.1"/>
    </source>
</evidence>
<sequence>PKLKPKAKFFPDCYRHEWISARLFEAMIADCDTDEQWLARLANWQNHIEENRD</sequence>
<dbReference type="HOGENOM" id="CLU_3054650_0_0_6"/>
<evidence type="ECO:0000313" key="2">
    <source>
        <dbReference type="Proteomes" id="UP000005467"/>
    </source>
</evidence>
<protein>
    <submittedName>
        <fullName evidence="1">Uncharacterized protein</fullName>
    </submittedName>
</protein>
<dbReference type="AlphaFoldDB" id="E8KIA9"/>
<name>E8KIA9_9PAST</name>
<keyword evidence="2" id="KW-1185">Reference proteome</keyword>
<feature type="non-terminal residue" evidence="1">
    <location>
        <position position="1"/>
    </location>
</feature>
<organism evidence="1 2">
    <name type="scientific">Actinobacillus ureae ATCC 25976</name>
    <dbReference type="NCBI Taxonomy" id="887324"/>
    <lineage>
        <taxon>Bacteria</taxon>
        <taxon>Pseudomonadati</taxon>
        <taxon>Pseudomonadota</taxon>
        <taxon>Gammaproteobacteria</taxon>
        <taxon>Pasteurellales</taxon>
        <taxon>Pasteurellaceae</taxon>
        <taxon>Actinobacillus</taxon>
    </lineage>
</organism>